<evidence type="ECO:0000256" key="4">
    <source>
        <dbReference type="RuleBase" id="RU000461"/>
    </source>
</evidence>
<comment type="similarity">
    <text evidence="2 4">Belongs to the cytochrome P450 family.</text>
</comment>
<proteinExistence type="inferred from homology"/>
<dbReference type="CDD" id="cd00302">
    <property type="entry name" value="cytochrome_P450"/>
    <property type="match status" value="1"/>
</dbReference>
<dbReference type="PANTHER" id="PTHR24305:SF166">
    <property type="entry name" value="CYTOCHROME P450 12A4, MITOCHONDRIAL-RELATED"/>
    <property type="match status" value="1"/>
</dbReference>
<dbReference type="Gene3D" id="1.10.630.10">
    <property type="entry name" value="Cytochrome P450"/>
    <property type="match status" value="1"/>
</dbReference>
<protein>
    <submittedName>
        <fullName evidence="5">Cytochrome P450</fullName>
    </submittedName>
</protein>
<evidence type="ECO:0000256" key="3">
    <source>
        <dbReference type="PIRSR" id="PIRSR602401-1"/>
    </source>
</evidence>
<sequence length="494" mass="56092">MSFLKNIWQQLLGINPFKGDMLPSRVYVFERGRPCLPFPHLLNYKTPLSIFDAFYTNAKSADLFERDNRYLYVMGMPPVFITRDPAVIKAILLATGDKPGQFDRDTAPMKGIAQATGVNSLLYANGKVWRKQKQMSARPFGKGTLFQPEEFHEFEKTFRKTIEERLIVLRDAQEISKQKFTRVEIEQEIQPIMLEMLVNNFFGGSVEYKELRERYVPALLSLIDYMITNTVAPNLSAIHQFVTGKHVAVQQWREALEDLTDIALAGRGEKAGHWKNFIGDIEDEEALRSNIRVFLAGALEATTSFATWTLSHLSRQPELQELVYSEIKDINVYDPESLTEAKLLNHCLNETLRLTPSLYFFPRKATADTWLKLDDTRKIMIPKGTTIRLDIWNANRNEFFLGKHISGYPADSFVPARWDVLASEGISRKNLTHFGFGLGARVCPGQFLGQLEVGLVVGAFIKVFKFKAVNNVTGARAGVTTKPDDGTLIDIELR</sequence>
<keyword evidence="3 4" id="KW-0408">Iron</keyword>
<evidence type="ECO:0000313" key="6">
    <source>
        <dbReference type="Proteomes" id="UP000297706"/>
    </source>
</evidence>
<dbReference type="PANTHER" id="PTHR24305">
    <property type="entry name" value="CYTOCHROME P450"/>
    <property type="match status" value="1"/>
</dbReference>
<dbReference type="InterPro" id="IPR001128">
    <property type="entry name" value="Cyt_P450"/>
</dbReference>
<keyword evidence="4" id="KW-0560">Oxidoreductase</keyword>
<dbReference type="InterPro" id="IPR036396">
    <property type="entry name" value="Cyt_P450_sf"/>
</dbReference>
<feature type="binding site" description="axial binding residue" evidence="3">
    <location>
        <position position="443"/>
    </location>
    <ligand>
        <name>heme</name>
        <dbReference type="ChEBI" id="CHEBI:30413"/>
    </ligand>
    <ligandPart>
        <name>Fe</name>
        <dbReference type="ChEBI" id="CHEBI:18248"/>
    </ligandPart>
</feature>
<accession>A0A4Y9VQM8</accession>
<dbReference type="GO" id="GO:0004497">
    <property type="term" value="F:monooxygenase activity"/>
    <property type="evidence" value="ECO:0007669"/>
    <property type="project" value="UniProtKB-KW"/>
</dbReference>
<name>A0A4Y9VQM8_9PROT</name>
<organism evidence="5 6">
    <name type="scientific">Methylotenera oryzisoli</name>
    <dbReference type="NCBI Taxonomy" id="2080758"/>
    <lineage>
        <taxon>Bacteria</taxon>
        <taxon>Pseudomonadati</taxon>
        <taxon>Pseudomonadota</taxon>
        <taxon>Betaproteobacteria</taxon>
        <taxon>Nitrosomonadales</taxon>
        <taxon>Methylophilaceae</taxon>
        <taxon>Methylotenera</taxon>
    </lineage>
</organism>
<dbReference type="InterPro" id="IPR050121">
    <property type="entry name" value="Cytochrome_P450_monoxygenase"/>
</dbReference>
<keyword evidence="3 4" id="KW-0349">Heme</keyword>
<dbReference type="RefSeq" id="WP_135278303.1">
    <property type="nucleotide sequence ID" value="NZ_PQVH01000011.1"/>
</dbReference>
<evidence type="ECO:0000256" key="1">
    <source>
        <dbReference type="ARBA" id="ARBA00001971"/>
    </source>
</evidence>
<dbReference type="AlphaFoldDB" id="A0A4Y9VQM8"/>
<dbReference type="PROSITE" id="PS00086">
    <property type="entry name" value="CYTOCHROME_P450"/>
    <property type="match status" value="1"/>
</dbReference>
<dbReference type="Proteomes" id="UP000297706">
    <property type="component" value="Unassembled WGS sequence"/>
</dbReference>
<evidence type="ECO:0000313" key="5">
    <source>
        <dbReference type="EMBL" id="TFW70848.1"/>
    </source>
</evidence>
<evidence type="ECO:0000256" key="2">
    <source>
        <dbReference type="ARBA" id="ARBA00010617"/>
    </source>
</evidence>
<dbReference type="EMBL" id="PQVH01000011">
    <property type="protein sequence ID" value="TFW70848.1"/>
    <property type="molecule type" value="Genomic_DNA"/>
</dbReference>
<dbReference type="InterPro" id="IPR017972">
    <property type="entry name" value="Cyt_P450_CS"/>
</dbReference>
<keyword evidence="3 4" id="KW-0479">Metal-binding</keyword>
<comment type="caution">
    <text evidence="5">The sequence shown here is derived from an EMBL/GenBank/DDBJ whole genome shotgun (WGS) entry which is preliminary data.</text>
</comment>
<dbReference type="PRINTS" id="PR00463">
    <property type="entry name" value="EP450I"/>
</dbReference>
<dbReference type="Pfam" id="PF00067">
    <property type="entry name" value="p450"/>
    <property type="match status" value="1"/>
</dbReference>
<dbReference type="OrthoDB" id="9764248at2"/>
<keyword evidence="6" id="KW-1185">Reference proteome</keyword>
<dbReference type="GO" id="GO:0020037">
    <property type="term" value="F:heme binding"/>
    <property type="evidence" value="ECO:0007669"/>
    <property type="project" value="InterPro"/>
</dbReference>
<dbReference type="InterPro" id="IPR002401">
    <property type="entry name" value="Cyt_P450_E_grp-I"/>
</dbReference>
<comment type="cofactor">
    <cofactor evidence="1 3">
        <name>heme</name>
        <dbReference type="ChEBI" id="CHEBI:30413"/>
    </cofactor>
</comment>
<dbReference type="GO" id="GO:0016705">
    <property type="term" value="F:oxidoreductase activity, acting on paired donors, with incorporation or reduction of molecular oxygen"/>
    <property type="evidence" value="ECO:0007669"/>
    <property type="project" value="InterPro"/>
</dbReference>
<gene>
    <name evidence="5" type="ORF">C3Y98_09260</name>
</gene>
<keyword evidence="4" id="KW-0503">Monooxygenase</keyword>
<dbReference type="GO" id="GO:0005506">
    <property type="term" value="F:iron ion binding"/>
    <property type="evidence" value="ECO:0007669"/>
    <property type="project" value="InterPro"/>
</dbReference>
<dbReference type="SUPFAM" id="SSF48264">
    <property type="entry name" value="Cytochrome P450"/>
    <property type="match status" value="1"/>
</dbReference>
<reference evidence="5 6" key="1">
    <citation type="submission" date="2018-02" db="EMBL/GenBank/DDBJ databases">
        <title>A novel lanthanide dependent methylotroph, Methylotenera sp. La3113.</title>
        <authorList>
            <person name="Lv H."/>
            <person name="Tani A."/>
        </authorList>
    </citation>
    <scope>NUCLEOTIDE SEQUENCE [LARGE SCALE GENOMIC DNA]</scope>
    <source>
        <strain evidence="5 6">La3113</strain>
    </source>
</reference>